<dbReference type="Gene3D" id="3.30.9.60">
    <property type="match status" value="1"/>
</dbReference>
<dbReference type="GeneID" id="27898633"/>
<dbReference type="SUPFAM" id="SSF51905">
    <property type="entry name" value="FAD/NAD(P)-binding domain"/>
    <property type="match status" value="1"/>
</dbReference>
<dbReference type="InterPro" id="IPR036188">
    <property type="entry name" value="FAD/NAD-bd_sf"/>
</dbReference>
<dbReference type="GO" id="GO:0016491">
    <property type="term" value="F:oxidoreductase activity"/>
    <property type="evidence" value="ECO:0007669"/>
    <property type="project" value="UniProtKB-KW"/>
</dbReference>
<evidence type="ECO:0000313" key="7">
    <source>
        <dbReference type="Proteomes" id="UP000016931"/>
    </source>
</evidence>
<sequence length="437" mass="49595">MHHAKPHVVIIGGSLGGLFAGVALKSHGYNTTILERTPQYLLDNQGAGIVAGGDTIEFFKRYDRTGKPVAVPSYKRIYLNRQGETIYENEQRQNMTSWDLAYYLLRANYDRVDSAYLKGYQLPEERASDGTIEYRYGCTVTEVVDEGPHVRVKFIKKNEDGSQVEEELTTAFLVAADGPSSTVRRMFYPEIERKYAGYVVIRGTVPETQASQSALDVFRERFCFYHTEGIQNLTYTIAGENGSTEVGERLLNFVWYSNFPEGEPELEQVMTDKDGRRRRITIPPGMIDPQAWEMIKSRGRDRLPPQMAEMVEKATTPFVQCITDVASPKPLYMSDKVCFVGDALFGFRPHTVASTSQAAFDVMSMVDWLDGKIDRKQFVAQVMTYGRLIQSRGISIGDRSQFETLPIDSYIEDRNLMSIPRTSLEYPEWTKEGLAEM</sequence>
<dbReference type="Pfam" id="PF01494">
    <property type="entry name" value="FAD_binding_3"/>
    <property type="match status" value="1"/>
</dbReference>
<dbReference type="InterPro" id="IPR054707">
    <property type="entry name" value="DhpH_subs-bd"/>
</dbReference>
<evidence type="ECO:0000256" key="3">
    <source>
        <dbReference type="ARBA" id="ARBA00023002"/>
    </source>
</evidence>
<dbReference type="OrthoDB" id="16820at2759"/>
<feature type="domain" description="2,6-dihydroxypyridine 3-monooxygenase substrate binding" evidence="5">
    <location>
        <begin position="195"/>
        <end position="324"/>
    </location>
</feature>
<dbReference type="RefSeq" id="XP_016758887.1">
    <property type="nucleotide sequence ID" value="XM_016901496.1"/>
</dbReference>
<dbReference type="PANTHER" id="PTHR47469:SF2">
    <property type="entry name" value="OS06G0597600 PROTEIN"/>
    <property type="match status" value="1"/>
</dbReference>
<dbReference type="PANTHER" id="PTHR47469">
    <property type="entry name" value="MONOOXYGENASE-LIKE"/>
    <property type="match status" value="1"/>
</dbReference>
<keyword evidence="7" id="KW-1185">Reference proteome</keyword>
<dbReference type="Pfam" id="PF22607">
    <property type="entry name" value="FAD_binding-like"/>
    <property type="match status" value="1"/>
</dbReference>
<keyword evidence="3" id="KW-0560">Oxidoreductase</keyword>
<name>N1QED9_SPHMS</name>
<dbReference type="GO" id="GO:0071949">
    <property type="term" value="F:FAD binding"/>
    <property type="evidence" value="ECO:0007669"/>
    <property type="project" value="InterPro"/>
</dbReference>
<protein>
    <submittedName>
        <fullName evidence="6">FAD/NAD(P)-binding domain-containing protein</fullName>
    </submittedName>
</protein>
<evidence type="ECO:0000259" key="4">
    <source>
        <dbReference type="Pfam" id="PF01494"/>
    </source>
</evidence>
<dbReference type="STRING" id="692275.N1QED9"/>
<dbReference type="HOGENOM" id="CLU_009665_0_0_1"/>
<dbReference type="EMBL" id="KB456267">
    <property type="protein sequence ID" value="EMF10766.1"/>
    <property type="molecule type" value="Genomic_DNA"/>
</dbReference>
<dbReference type="AlphaFoldDB" id="N1QED9"/>
<keyword evidence="1" id="KW-0285">Flavoprotein</keyword>
<evidence type="ECO:0000259" key="5">
    <source>
        <dbReference type="Pfam" id="PF22607"/>
    </source>
</evidence>
<dbReference type="eggNOG" id="KOG2614">
    <property type="taxonomic scope" value="Eukaryota"/>
</dbReference>
<dbReference type="SUPFAM" id="SSF54373">
    <property type="entry name" value="FAD-linked reductases, C-terminal domain"/>
    <property type="match status" value="1"/>
</dbReference>
<dbReference type="PRINTS" id="PR00420">
    <property type="entry name" value="RNGMNOXGNASE"/>
</dbReference>
<dbReference type="Proteomes" id="UP000016931">
    <property type="component" value="Unassembled WGS sequence"/>
</dbReference>
<evidence type="ECO:0000256" key="2">
    <source>
        <dbReference type="ARBA" id="ARBA00022827"/>
    </source>
</evidence>
<feature type="domain" description="FAD-binding" evidence="4">
    <location>
        <begin position="7"/>
        <end position="187"/>
    </location>
</feature>
<organism evidence="6 7">
    <name type="scientific">Sphaerulina musiva (strain SO2202)</name>
    <name type="common">Poplar stem canker fungus</name>
    <name type="synonym">Septoria musiva</name>
    <dbReference type="NCBI Taxonomy" id="692275"/>
    <lineage>
        <taxon>Eukaryota</taxon>
        <taxon>Fungi</taxon>
        <taxon>Dikarya</taxon>
        <taxon>Ascomycota</taxon>
        <taxon>Pezizomycotina</taxon>
        <taxon>Dothideomycetes</taxon>
        <taxon>Dothideomycetidae</taxon>
        <taxon>Mycosphaerellales</taxon>
        <taxon>Mycosphaerellaceae</taxon>
        <taxon>Sphaerulina</taxon>
    </lineage>
</organism>
<dbReference type="InterPro" id="IPR053212">
    <property type="entry name" value="DHP_3-monooxygenase"/>
</dbReference>
<keyword evidence="2" id="KW-0274">FAD</keyword>
<gene>
    <name evidence="6" type="ORF">SEPMUDRAFT_119294</name>
</gene>
<dbReference type="OMA" id="FVARPHC"/>
<evidence type="ECO:0000256" key="1">
    <source>
        <dbReference type="ARBA" id="ARBA00022630"/>
    </source>
</evidence>
<evidence type="ECO:0000313" key="6">
    <source>
        <dbReference type="EMBL" id="EMF10766.1"/>
    </source>
</evidence>
<dbReference type="InterPro" id="IPR002938">
    <property type="entry name" value="FAD-bd"/>
</dbReference>
<proteinExistence type="predicted"/>
<accession>N1QED9</accession>
<reference evidence="6 7" key="1">
    <citation type="journal article" date="2012" name="PLoS Pathog.">
        <title>Diverse lifestyles and strategies of plant pathogenesis encoded in the genomes of eighteen Dothideomycetes fungi.</title>
        <authorList>
            <person name="Ohm R.A."/>
            <person name="Feau N."/>
            <person name="Henrissat B."/>
            <person name="Schoch C.L."/>
            <person name="Horwitz B.A."/>
            <person name="Barry K.W."/>
            <person name="Condon B.J."/>
            <person name="Copeland A.C."/>
            <person name="Dhillon B."/>
            <person name="Glaser F."/>
            <person name="Hesse C.N."/>
            <person name="Kosti I."/>
            <person name="LaButti K."/>
            <person name="Lindquist E.A."/>
            <person name="Lucas S."/>
            <person name="Salamov A.A."/>
            <person name="Bradshaw R.E."/>
            <person name="Ciuffetti L."/>
            <person name="Hamelin R.C."/>
            <person name="Kema G.H.J."/>
            <person name="Lawrence C."/>
            <person name="Scott J.A."/>
            <person name="Spatafora J.W."/>
            <person name="Turgeon B.G."/>
            <person name="de Wit P.J.G.M."/>
            <person name="Zhong S."/>
            <person name="Goodwin S.B."/>
            <person name="Grigoriev I.V."/>
        </authorList>
    </citation>
    <scope>NUCLEOTIDE SEQUENCE [LARGE SCALE GENOMIC DNA]</scope>
    <source>
        <strain evidence="6 7">SO2202</strain>
    </source>
</reference>